<organism evidence="4 5">
    <name type="scientific">Crepidotus variabilis</name>
    <dbReference type="NCBI Taxonomy" id="179855"/>
    <lineage>
        <taxon>Eukaryota</taxon>
        <taxon>Fungi</taxon>
        <taxon>Dikarya</taxon>
        <taxon>Basidiomycota</taxon>
        <taxon>Agaricomycotina</taxon>
        <taxon>Agaricomycetes</taxon>
        <taxon>Agaricomycetidae</taxon>
        <taxon>Agaricales</taxon>
        <taxon>Agaricineae</taxon>
        <taxon>Crepidotaceae</taxon>
        <taxon>Crepidotus</taxon>
    </lineage>
</organism>
<feature type="compositionally biased region" description="Polar residues" evidence="2">
    <location>
        <begin position="95"/>
        <end position="109"/>
    </location>
</feature>
<keyword evidence="5" id="KW-1185">Reference proteome</keyword>
<evidence type="ECO:0000313" key="4">
    <source>
        <dbReference type="EMBL" id="KAF9527320.1"/>
    </source>
</evidence>
<feature type="domain" description="C2H2-type" evidence="3">
    <location>
        <begin position="218"/>
        <end position="241"/>
    </location>
</feature>
<dbReference type="Proteomes" id="UP000807306">
    <property type="component" value="Unassembled WGS sequence"/>
</dbReference>
<dbReference type="InterPro" id="IPR013087">
    <property type="entry name" value="Znf_C2H2_type"/>
</dbReference>
<dbReference type="EMBL" id="MU157862">
    <property type="protein sequence ID" value="KAF9527320.1"/>
    <property type="molecule type" value="Genomic_DNA"/>
</dbReference>
<protein>
    <recommendedName>
        <fullName evidence="3">C2H2-type domain-containing protein</fullName>
    </recommendedName>
</protein>
<feature type="region of interest" description="Disordered" evidence="2">
    <location>
        <begin position="36"/>
        <end position="140"/>
    </location>
</feature>
<reference evidence="4" key="1">
    <citation type="submission" date="2020-11" db="EMBL/GenBank/DDBJ databases">
        <authorList>
            <consortium name="DOE Joint Genome Institute"/>
            <person name="Ahrendt S."/>
            <person name="Riley R."/>
            <person name="Andreopoulos W."/>
            <person name="Labutti K."/>
            <person name="Pangilinan J."/>
            <person name="Ruiz-Duenas F.J."/>
            <person name="Barrasa J.M."/>
            <person name="Sanchez-Garcia M."/>
            <person name="Camarero S."/>
            <person name="Miyauchi S."/>
            <person name="Serrano A."/>
            <person name="Linde D."/>
            <person name="Babiker R."/>
            <person name="Drula E."/>
            <person name="Ayuso-Fernandez I."/>
            <person name="Pacheco R."/>
            <person name="Padilla G."/>
            <person name="Ferreira P."/>
            <person name="Barriuso J."/>
            <person name="Kellner H."/>
            <person name="Castanera R."/>
            <person name="Alfaro M."/>
            <person name="Ramirez L."/>
            <person name="Pisabarro A.G."/>
            <person name="Kuo A."/>
            <person name="Tritt A."/>
            <person name="Lipzen A."/>
            <person name="He G."/>
            <person name="Yan M."/>
            <person name="Ng V."/>
            <person name="Cullen D."/>
            <person name="Martin F."/>
            <person name="Rosso M.-N."/>
            <person name="Henrissat B."/>
            <person name="Hibbett D."/>
            <person name="Martinez A.T."/>
            <person name="Grigoriev I.V."/>
        </authorList>
    </citation>
    <scope>NUCLEOTIDE SEQUENCE</scope>
    <source>
        <strain evidence="4">CBS 506.95</strain>
    </source>
</reference>
<keyword evidence="1" id="KW-0862">Zinc</keyword>
<dbReference type="PROSITE" id="PS50157">
    <property type="entry name" value="ZINC_FINGER_C2H2_2"/>
    <property type="match status" value="1"/>
</dbReference>
<name>A0A9P6EE55_9AGAR</name>
<feature type="compositionally biased region" description="Polar residues" evidence="2">
    <location>
        <begin position="42"/>
        <end position="82"/>
    </location>
</feature>
<evidence type="ECO:0000256" key="1">
    <source>
        <dbReference type="PROSITE-ProRule" id="PRU00042"/>
    </source>
</evidence>
<dbReference type="OrthoDB" id="8922241at2759"/>
<feature type="compositionally biased region" description="Low complexity" evidence="2">
    <location>
        <begin position="197"/>
        <end position="214"/>
    </location>
</feature>
<dbReference type="SMART" id="SM00355">
    <property type="entry name" value="ZnF_C2H2"/>
    <property type="match status" value="2"/>
</dbReference>
<dbReference type="InterPro" id="IPR036236">
    <property type="entry name" value="Znf_C2H2_sf"/>
</dbReference>
<keyword evidence="1" id="KW-0863">Zinc-finger</keyword>
<sequence length="276" mass="30768">MDNRDPRQYSYETQQAYPSGHVAAHNVDYVAIDGYTYDGPTQYYTPPNPSLSSGSDESNPASPYFRNTTTSMVSPHRYQNTNREVRYPSPANYVGNPSPSQTVYSSTQTPPYPSQYLPMPDQNVPQSLHHPPQQTRFIPTPSQIANSYSNYAQQVVDPSGHHDLYGSSSLDYSSNSHLIPSSAGRPARISTARPRGSSSNSNSNSPVSATSSPSGERFPCEKCGKTFSRSHDRKRHYETQHLPSPVIHRCGYCHKEFSRADSLKRHLDNGCDEMRS</sequence>
<dbReference type="AlphaFoldDB" id="A0A9P6EE55"/>
<keyword evidence="1" id="KW-0479">Metal-binding</keyword>
<dbReference type="PROSITE" id="PS00028">
    <property type="entry name" value="ZINC_FINGER_C2H2_1"/>
    <property type="match status" value="1"/>
</dbReference>
<evidence type="ECO:0000256" key="2">
    <source>
        <dbReference type="SAM" id="MobiDB-lite"/>
    </source>
</evidence>
<feature type="region of interest" description="Disordered" evidence="2">
    <location>
        <begin position="176"/>
        <end position="220"/>
    </location>
</feature>
<proteinExistence type="predicted"/>
<dbReference type="Gene3D" id="3.30.160.60">
    <property type="entry name" value="Classic Zinc Finger"/>
    <property type="match status" value="2"/>
</dbReference>
<dbReference type="SUPFAM" id="SSF57667">
    <property type="entry name" value="beta-beta-alpha zinc fingers"/>
    <property type="match status" value="1"/>
</dbReference>
<comment type="caution">
    <text evidence="4">The sequence shown here is derived from an EMBL/GenBank/DDBJ whole genome shotgun (WGS) entry which is preliminary data.</text>
</comment>
<evidence type="ECO:0000259" key="3">
    <source>
        <dbReference type="PROSITE" id="PS50157"/>
    </source>
</evidence>
<dbReference type="GO" id="GO:0008270">
    <property type="term" value="F:zinc ion binding"/>
    <property type="evidence" value="ECO:0007669"/>
    <property type="project" value="UniProtKB-KW"/>
</dbReference>
<dbReference type="Pfam" id="PF00096">
    <property type="entry name" value="zf-C2H2"/>
    <property type="match status" value="2"/>
</dbReference>
<accession>A0A9P6EE55</accession>
<gene>
    <name evidence="4" type="ORF">CPB83DRAFT_836689</name>
</gene>
<evidence type="ECO:0000313" key="5">
    <source>
        <dbReference type="Proteomes" id="UP000807306"/>
    </source>
</evidence>